<protein>
    <submittedName>
        <fullName evidence="9">Peptide/nickel transport system permease protein</fullName>
    </submittedName>
</protein>
<feature type="transmembrane region" description="Helical" evidence="7">
    <location>
        <begin position="12"/>
        <end position="31"/>
    </location>
</feature>
<feature type="domain" description="ABC transmembrane type-1" evidence="8">
    <location>
        <begin position="95"/>
        <end position="300"/>
    </location>
</feature>
<proteinExistence type="inferred from homology"/>
<evidence type="ECO:0000259" key="8">
    <source>
        <dbReference type="PROSITE" id="PS50928"/>
    </source>
</evidence>
<evidence type="ECO:0000256" key="1">
    <source>
        <dbReference type="ARBA" id="ARBA00004651"/>
    </source>
</evidence>
<evidence type="ECO:0000256" key="7">
    <source>
        <dbReference type="RuleBase" id="RU363032"/>
    </source>
</evidence>
<dbReference type="GO" id="GO:0005886">
    <property type="term" value="C:plasma membrane"/>
    <property type="evidence" value="ECO:0007669"/>
    <property type="project" value="UniProtKB-SubCell"/>
</dbReference>
<feature type="transmembrane region" description="Helical" evidence="7">
    <location>
        <begin position="235"/>
        <end position="261"/>
    </location>
</feature>
<gene>
    <name evidence="9" type="ORF">C8N42_102221</name>
</gene>
<dbReference type="PROSITE" id="PS50928">
    <property type="entry name" value="ABC_TM1"/>
    <property type="match status" value="1"/>
</dbReference>
<evidence type="ECO:0000313" key="9">
    <source>
        <dbReference type="EMBL" id="PTQ75301.1"/>
    </source>
</evidence>
<dbReference type="OrthoDB" id="9807402at2"/>
<evidence type="ECO:0000256" key="6">
    <source>
        <dbReference type="ARBA" id="ARBA00023136"/>
    </source>
</evidence>
<dbReference type="GO" id="GO:0071916">
    <property type="term" value="F:dipeptide transmembrane transporter activity"/>
    <property type="evidence" value="ECO:0007669"/>
    <property type="project" value="TreeGrafter"/>
</dbReference>
<evidence type="ECO:0000256" key="4">
    <source>
        <dbReference type="ARBA" id="ARBA00022692"/>
    </source>
</evidence>
<feature type="transmembrane region" description="Helical" evidence="7">
    <location>
        <begin position="99"/>
        <end position="122"/>
    </location>
</feature>
<comment type="caution">
    <text evidence="9">The sequence shown here is derived from an EMBL/GenBank/DDBJ whole genome shotgun (WGS) entry which is preliminary data.</text>
</comment>
<keyword evidence="3" id="KW-1003">Cell membrane</keyword>
<keyword evidence="4 7" id="KW-0812">Transmembrane</keyword>
<dbReference type="PANTHER" id="PTHR43163">
    <property type="entry name" value="DIPEPTIDE TRANSPORT SYSTEM PERMEASE PROTEIN DPPB-RELATED"/>
    <property type="match status" value="1"/>
</dbReference>
<accession>A0A2T5HUP6</accession>
<evidence type="ECO:0000256" key="2">
    <source>
        <dbReference type="ARBA" id="ARBA00022448"/>
    </source>
</evidence>
<organism evidence="9 10">
    <name type="scientific">Celeribacter persicus</name>
    <dbReference type="NCBI Taxonomy" id="1651082"/>
    <lineage>
        <taxon>Bacteria</taxon>
        <taxon>Pseudomonadati</taxon>
        <taxon>Pseudomonadota</taxon>
        <taxon>Alphaproteobacteria</taxon>
        <taxon>Rhodobacterales</taxon>
        <taxon>Roseobacteraceae</taxon>
        <taxon>Celeribacter</taxon>
    </lineage>
</organism>
<dbReference type="Pfam" id="PF19300">
    <property type="entry name" value="BPD_transp_1_N"/>
    <property type="match status" value="1"/>
</dbReference>
<dbReference type="CDD" id="cd06261">
    <property type="entry name" value="TM_PBP2"/>
    <property type="match status" value="1"/>
</dbReference>
<dbReference type="Proteomes" id="UP000244077">
    <property type="component" value="Unassembled WGS sequence"/>
</dbReference>
<evidence type="ECO:0000313" key="10">
    <source>
        <dbReference type="Proteomes" id="UP000244077"/>
    </source>
</evidence>
<evidence type="ECO:0000256" key="5">
    <source>
        <dbReference type="ARBA" id="ARBA00022989"/>
    </source>
</evidence>
<feature type="transmembrane region" description="Helical" evidence="7">
    <location>
        <begin position="134"/>
        <end position="155"/>
    </location>
</feature>
<comment type="subcellular location">
    <subcellularLocation>
        <location evidence="1 7">Cell membrane</location>
        <topology evidence="1 7">Multi-pass membrane protein</topology>
    </subcellularLocation>
</comment>
<comment type="similarity">
    <text evidence="7">Belongs to the binding-protein-dependent transport system permease family.</text>
</comment>
<name>A0A2T5HUP6_9RHOB</name>
<reference evidence="9 10" key="1">
    <citation type="submission" date="2018-04" db="EMBL/GenBank/DDBJ databases">
        <title>Genomic Encyclopedia of Archaeal and Bacterial Type Strains, Phase II (KMG-II): from individual species to whole genera.</title>
        <authorList>
            <person name="Goeker M."/>
        </authorList>
    </citation>
    <scope>NUCLEOTIDE SEQUENCE [LARGE SCALE GENOMIC DNA]</scope>
    <source>
        <strain evidence="9 10">DSM 100434</strain>
    </source>
</reference>
<feature type="transmembrane region" description="Helical" evidence="7">
    <location>
        <begin position="175"/>
        <end position="197"/>
    </location>
</feature>
<evidence type="ECO:0000256" key="3">
    <source>
        <dbReference type="ARBA" id="ARBA00022475"/>
    </source>
</evidence>
<dbReference type="InterPro" id="IPR045621">
    <property type="entry name" value="BPD_transp_1_N"/>
</dbReference>
<keyword evidence="5 7" id="KW-1133">Transmembrane helix</keyword>
<dbReference type="RefSeq" id="WP_107815277.1">
    <property type="nucleotide sequence ID" value="NZ_QAOH01000002.1"/>
</dbReference>
<keyword evidence="2 7" id="KW-0813">Transport</keyword>
<dbReference type="PANTHER" id="PTHR43163:SF6">
    <property type="entry name" value="DIPEPTIDE TRANSPORT SYSTEM PERMEASE PROTEIN DPPB-RELATED"/>
    <property type="match status" value="1"/>
</dbReference>
<dbReference type="SUPFAM" id="SSF161098">
    <property type="entry name" value="MetI-like"/>
    <property type="match status" value="1"/>
</dbReference>
<dbReference type="InterPro" id="IPR035906">
    <property type="entry name" value="MetI-like_sf"/>
</dbReference>
<dbReference type="Gene3D" id="1.10.3720.10">
    <property type="entry name" value="MetI-like"/>
    <property type="match status" value="1"/>
</dbReference>
<dbReference type="Pfam" id="PF00528">
    <property type="entry name" value="BPD_transp_1"/>
    <property type="match status" value="1"/>
</dbReference>
<sequence>MLTYILKRIGATVPTLFVVSFVIFSLMALAGGDPARVLAGDQASLADLDAIRDQMGLNDPFILRYLHWLGGIMTGDLGTSILTKLPVVTLIGQRLEATLSLTVCAMVLSVGIGLPLGIWGGLRPRGLVNKLVEGLAVFGFSVPVFVLAYLLIWGLSLKLHLLPVMGFTPISEGLWPFLSKMFLPSLALTPVFAGWIARVSRDAVIDVLDQDYIRTARSKGMSMSRLVARHVMRNAAVPIVTVVGMTFAALVSGVVVTEAVFAIPGLGRLTVDAISQRDYPVIQGVVVLMSLIYILVNLLVDICYVVFDPRITY</sequence>
<keyword evidence="10" id="KW-1185">Reference proteome</keyword>
<keyword evidence="6 7" id="KW-0472">Membrane</keyword>
<feature type="transmembrane region" description="Helical" evidence="7">
    <location>
        <begin position="281"/>
        <end position="307"/>
    </location>
</feature>
<dbReference type="AlphaFoldDB" id="A0A2T5HUP6"/>
<dbReference type="InterPro" id="IPR000515">
    <property type="entry name" value="MetI-like"/>
</dbReference>
<dbReference type="EMBL" id="QAOH01000002">
    <property type="protein sequence ID" value="PTQ75301.1"/>
    <property type="molecule type" value="Genomic_DNA"/>
</dbReference>